<organism evidence="1 2">
    <name type="scientific">Ensifer adhaerens</name>
    <name type="common">Sinorhizobium morelense</name>
    <dbReference type="NCBI Taxonomy" id="106592"/>
    <lineage>
        <taxon>Bacteria</taxon>
        <taxon>Pseudomonadati</taxon>
        <taxon>Pseudomonadota</taxon>
        <taxon>Alphaproteobacteria</taxon>
        <taxon>Hyphomicrobiales</taxon>
        <taxon>Rhizobiaceae</taxon>
        <taxon>Sinorhizobium/Ensifer group</taxon>
        <taxon>Ensifer</taxon>
    </lineage>
</organism>
<evidence type="ECO:0000313" key="2">
    <source>
        <dbReference type="Proteomes" id="UP000823773"/>
    </source>
</evidence>
<dbReference type="EMBL" id="JAGGJR010000002">
    <property type="protein sequence ID" value="MBP1871789.1"/>
    <property type="molecule type" value="Genomic_DNA"/>
</dbReference>
<proteinExistence type="predicted"/>
<keyword evidence="2" id="KW-1185">Reference proteome</keyword>
<dbReference type="Proteomes" id="UP000823773">
    <property type="component" value="Unassembled WGS sequence"/>
</dbReference>
<protein>
    <submittedName>
        <fullName evidence="1">Iron complex outermembrane receptor protein</fullName>
    </submittedName>
</protein>
<reference evidence="1" key="1">
    <citation type="submission" date="2021-03" db="EMBL/GenBank/DDBJ databases">
        <title>Genomic Encyclopedia of Type Strains, Phase IV (KMG-IV): sequencing the most valuable type-strain genomes for metagenomic binning, comparative biology and taxonomic classification.</title>
        <authorList>
            <person name="Goeker M."/>
        </authorList>
    </citation>
    <scope>NUCLEOTIDE SEQUENCE</scope>
    <source>
        <strain evidence="1">DSM 18131</strain>
    </source>
</reference>
<keyword evidence="1" id="KW-0675">Receptor</keyword>
<name>A0ACC5SSW7_ENSAD</name>
<accession>A0ACC5SSW7</accession>
<gene>
    <name evidence="1" type="ORF">J2Z19_001501</name>
</gene>
<sequence>MVHRHSSSARSSNGDLPMRSAQKARSKTHGLLISSVAGFAILAQMPLAHAQDGQPATKLETITVDGSRASTKTSRSPGEGYVAKDSASATKTPTPVAETPQSISVITRASMTDRAVQSVADSLVYSANVNGQRYGNDTRSDYFTVRGFPADLYLDGLRIPQIANQTGGYAGFRVEPYFLNRVEVLRGPSSALFGQTNVGGVVNMISKDPSDEASGEVYARYGSFSQKETGFDLTGPLGKDGDLAYRLMGIYRDSETGIKLGKNDRFAISPTISWTPDEDTSLTVYGAYMKDDAGQAGAIIPARGSVLPNSLGMAIPRNFTDGDPRYDTYEKETAYVGYRLEQALSDDLTLRQNFRYSRLDANYQNLFTSGLLPDERTITRTVYNAQPVLDAYALDTNLEYKFDTGPMQHTMLAGVDFQWQRLINNTGSKVGPTQDLFDPTYDQPFTPAALTTRLDQIQRQVGIYVQDQIELGGLRLTAGGRQDFVNISSQSKALATGVTTPYTQDPSQFTGRVSAAYVFDNGVVPYALYSTSFLPVLTLANTPLKPTTGTLKEVGVKYAPDEADFDVTLSAFEATQQNVVNRIATVYYQTDEVRVRGVEIEANASLWDGLNLTAAASFQDPEVTESRTPAQVGKMPYTVPKQQQSLFVSYDMPSPDAWEGELVIGGGVRHIGKTAGDTANSFFVPGYTLVDAFVRYEHDRYRLQLNGYNLGDKTYVAGCNTTTQCYYGQGRSVVATASIKW</sequence>
<comment type="caution">
    <text evidence="1">The sequence shown here is derived from an EMBL/GenBank/DDBJ whole genome shotgun (WGS) entry which is preliminary data.</text>
</comment>
<evidence type="ECO:0000313" key="1">
    <source>
        <dbReference type="EMBL" id="MBP1871789.1"/>
    </source>
</evidence>